<dbReference type="InterPro" id="IPR026960">
    <property type="entry name" value="RVT-Znf"/>
</dbReference>
<accession>A0ABD3HES3</accession>
<organism evidence="2 3">
    <name type="scientific">Riccia sorocarpa</name>
    <dbReference type="NCBI Taxonomy" id="122646"/>
    <lineage>
        <taxon>Eukaryota</taxon>
        <taxon>Viridiplantae</taxon>
        <taxon>Streptophyta</taxon>
        <taxon>Embryophyta</taxon>
        <taxon>Marchantiophyta</taxon>
        <taxon>Marchantiopsida</taxon>
        <taxon>Marchantiidae</taxon>
        <taxon>Marchantiales</taxon>
        <taxon>Ricciaceae</taxon>
        <taxon>Riccia</taxon>
    </lineage>
</organism>
<comment type="caution">
    <text evidence="2">The sequence shown here is derived from an EMBL/GenBank/DDBJ whole genome shotgun (WGS) entry which is preliminary data.</text>
</comment>
<reference evidence="2 3" key="1">
    <citation type="submission" date="2024-09" db="EMBL/GenBank/DDBJ databases">
        <title>Chromosome-scale assembly of Riccia sorocarpa.</title>
        <authorList>
            <person name="Paukszto L."/>
        </authorList>
    </citation>
    <scope>NUCLEOTIDE SEQUENCE [LARGE SCALE GENOMIC DNA]</scope>
    <source>
        <strain evidence="2">LP-2024</strain>
        <tissue evidence="2">Aerial parts of the thallus</tissue>
    </source>
</reference>
<dbReference type="EMBL" id="JBJQOH010000004">
    <property type="protein sequence ID" value="KAL3689903.1"/>
    <property type="molecule type" value="Genomic_DNA"/>
</dbReference>
<sequence>MVAWDNFLKTYQEGGIGLTPFGVQGKALRLRQLLRIFLEDTEDWKGAFEAIVQQAMATRVGGSERRNWKIEELLLSTYPQRLRGAQTASGFLSIWHEARNKLKLDEETKKKKINTIGKWLDWTCFHEDSRPLPRPAQLTEDHGREMLVESKSISQLKWKWQVGRKEVQSWNLTTRTCKRLLTGRSWNCERLNSKWGTQDSSRRWAKRFTAVWKSSLPPRRKAWIWKILQNGLPTLVRALKWNEQGSRRCARCNEGEENTTHLFFTCREAREKWSDLRFLAEGLPCAIQRSDNLLTTIDSCFRRKNPSSYFLLTVTMSIIWRERNRKTYEGTNMVIPTREILNQTQLELKAMAKGIDPESRKGRRLAAVFS</sequence>
<evidence type="ECO:0000259" key="1">
    <source>
        <dbReference type="Pfam" id="PF13966"/>
    </source>
</evidence>
<protein>
    <recommendedName>
        <fullName evidence="1">Reverse transcriptase zinc-binding domain-containing protein</fullName>
    </recommendedName>
</protein>
<dbReference type="Pfam" id="PF13966">
    <property type="entry name" value="zf-RVT"/>
    <property type="match status" value="1"/>
</dbReference>
<proteinExistence type="predicted"/>
<evidence type="ECO:0000313" key="3">
    <source>
        <dbReference type="Proteomes" id="UP001633002"/>
    </source>
</evidence>
<dbReference type="Proteomes" id="UP001633002">
    <property type="component" value="Unassembled WGS sequence"/>
</dbReference>
<feature type="domain" description="Reverse transcriptase zinc-binding" evidence="1">
    <location>
        <begin position="197"/>
        <end position="273"/>
    </location>
</feature>
<dbReference type="AlphaFoldDB" id="A0ABD3HES3"/>
<keyword evidence="3" id="KW-1185">Reference proteome</keyword>
<name>A0ABD3HES3_9MARC</name>
<evidence type="ECO:0000313" key="2">
    <source>
        <dbReference type="EMBL" id="KAL3689903.1"/>
    </source>
</evidence>
<gene>
    <name evidence="2" type="ORF">R1sor_016212</name>
</gene>